<dbReference type="AlphaFoldDB" id="A0AA49JWR3"/>
<dbReference type="SMART" id="SM00220">
    <property type="entry name" value="S_TKc"/>
    <property type="match status" value="1"/>
</dbReference>
<evidence type="ECO:0000256" key="4">
    <source>
        <dbReference type="ARBA" id="ARBA00022840"/>
    </source>
</evidence>
<dbReference type="Gene3D" id="3.30.200.20">
    <property type="entry name" value="Phosphorylase Kinase, domain 1"/>
    <property type="match status" value="1"/>
</dbReference>
<keyword evidence="1" id="KW-0808">Transferase</keyword>
<dbReference type="CDD" id="cd14014">
    <property type="entry name" value="STKc_PknB_like"/>
    <property type="match status" value="1"/>
</dbReference>
<keyword evidence="3 7" id="KW-0418">Kinase</keyword>
<proteinExistence type="predicted"/>
<evidence type="ECO:0000259" key="6">
    <source>
        <dbReference type="PROSITE" id="PS50011"/>
    </source>
</evidence>
<dbReference type="PANTHER" id="PTHR43289">
    <property type="entry name" value="MITOGEN-ACTIVATED PROTEIN KINASE KINASE KINASE 20-RELATED"/>
    <property type="match status" value="1"/>
</dbReference>
<keyword evidence="9" id="KW-1185">Reference proteome</keyword>
<evidence type="ECO:0000256" key="3">
    <source>
        <dbReference type="ARBA" id="ARBA00022777"/>
    </source>
</evidence>
<dbReference type="InterPro" id="IPR008271">
    <property type="entry name" value="Ser/Thr_kinase_AS"/>
</dbReference>
<accession>A0AA49K2B8</accession>
<dbReference type="Gene3D" id="1.10.510.10">
    <property type="entry name" value="Transferase(Phosphotransferase) domain 1"/>
    <property type="match status" value="1"/>
</dbReference>
<evidence type="ECO:0000313" key="7">
    <source>
        <dbReference type="EMBL" id="WKW13283.1"/>
    </source>
</evidence>
<dbReference type="PROSITE" id="PS50011">
    <property type="entry name" value="PROTEIN_KINASE_DOM"/>
    <property type="match status" value="1"/>
</dbReference>
<dbReference type="PROSITE" id="PS00107">
    <property type="entry name" value="PROTEIN_KINASE_ATP"/>
    <property type="match status" value="1"/>
</dbReference>
<dbReference type="SUPFAM" id="SSF48452">
    <property type="entry name" value="TPR-like"/>
    <property type="match status" value="1"/>
</dbReference>
<dbReference type="GO" id="GO:0005524">
    <property type="term" value="F:ATP binding"/>
    <property type="evidence" value="ECO:0007669"/>
    <property type="project" value="UniProtKB-UniRule"/>
</dbReference>
<name>A0AA49JWR3_9BACT</name>
<dbReference type="EMBL" id="CP130612">
    <property type="protein sequence ID" value="WKW13283.1"/>
    <property type="molecule type" value="Genomic_DNA"/>
</dbReference>
<evidence type="ECO:0000256" key="1">
    <source>
        <dbReference type="ARBA" id="ARBA00022679"/>
    </source>
</evidence>
<accession>A0AA49JWR3</accession>
<dbReference type="InterPro" id="IPR011009">
    <property type="entry name" value="Kinase-like_dom_sf"/>
</dbReference>
<sequence>MTDSIRARLDRALRATHSIERELGGGGMARVFVATERALGRQVVIKTLPDEGWSASAAQRFHREILTAAQLQHANIVPVLTAGDAEGMPYFTMPLIDGATLRERIARGRVPLSEAIGILRDVARALHAAHARNVVHRDIKPENILLSAGAALVSDFGVAKALSVATQGPDASATMTAIGVSVGTPAYMSPEQVAADPSLDHRTDIYAWGVVAYELLAGQRPFAELSGTALMKAQMGTMPPALSTQAPTVPAALAALVMRCLAKEPTQRPQSAAELLAILDLPSGETQATRGRSAPVRLLAGAVAAAIVVAGSWWFVTRGNAAASESTIAVAPFRVGGLAPEARYLREGLGDIIVPQLQTLPEISAAGMRVMLDRWQRIGGDAEADLEDAEASRAAIAAGAGRLILGDVVGTRERLTVNARLIRTRDGRELARARVDGSADSAFALATRLVTTLLSISDGATRDRLQSVLSANPDAIAPYLVGEQFYRRGRYSEAGESFLAAYNADTTFAIAALRIGLTNGWSLANPIPGPWGRRAWTHRARLSGADSLLLLAEVGETYPRPMHIRERIRSLAALAERSNSAEVWYAYADYLIHIGESVDEPNVYQRALRGFAEAERIDSSFTPALEHQAHIYLVLGDSVNARRAHARQARQDSTGDFFMVNDFTLQVDLGSLDDQMRAIERLARSRTPEDVVYAAMFSHVAFAGRGARMDITDSALHVLERTVRGQLSSLNARAVREIYWNSGRPSGASAYPIADGDTWGHVETVLAAVIWQADTAMARSSARALDAWTRRGATTDPDPLVAAAQFALAQRALAAGDTADVERRQRAIRSAGAAATQPWLANTHRTLDAAIGAQLAVARRSPTARAAVETLDSLLLDTPNLERRGVRTTGNMVLASLWERLGESQLAIRAANRRDGQSGYSMYHAERLRIVARSARALGQADVERAALQEFVDMRGVAEPALQPEVERFRARLAELNAQAAR</sequence>
<gene>
    <name evidence="7" type="ORF">Strain138_002600</name>
    <name evidence="8" type="ORF">Strain318_002600</name>
</gene>
<keyword evidence="2 5" id="KW-0547">Nucleotide-binding</keyword>
<dbReference type="Proteomes" id="UP001229955">
    <property type="component" value="Chromosome"/>
</dbReference>
<dbReference type="InterPro" id="IPR011990">
    <property type="entry name" value="TPR-like_helical_dom_sf"/>
</dbReference>
<evidence type="ECO:0000313" key="8">
    <source>
        <dbReference type="EMBL" id="WKW16190.1"/>
    </source>
</evidence>
<dbReference type="EMBL" id="CP130613">
    <property type="protein sequence ID" value="WKW16190.1"/>
    <property type="molecule type" value="Genomic_DNA"/>
</dbReference>
<dbReference type="PROSITE" id="PS00108">
    <property type="entry name" value="PROTEIN_KINASE_ST"/>
    <property type="match status" value="1"/>
</dbReference>
<dbReference type="Pfam" id="PF00069">
    <property type="entry name" value="Pkinase"/>
    <property type="match status" value="1"/>
</dbReference>
<organism evidence="7">
    <name type="scientific">Pseudogemmatithrix spongiicola</name>
    <dbReference type="NCBI Taxonomy" id="3062599"/>
    <lineage>
        <taxon>Bacteria</taxon>
        <taxon>Pseudomonadati</taxon>
        <taxon>Gemmatimonadota</taxon>
        <taxon>Gemmatimonadia</taxon>
        <taxon>Gemmatimonadales</taxon>
        <taxon>Gemmatimonadaceae</taxon>
        <taxon>Pseudogemmatithrix</taxon>
    </lineage>
</organism>
<dbReference type="GO" id="GO:0004674">
    <property type="term" value="F:protein serine/threonine kinase activity"/>
    <property type="evidence" value="ECO:0007669"/>
    <property type="project" value="TreeGrafter"/>
</dbReference>
<reference evidence="7" key="1">
    <citation type="submission" date="2023-07" db="EMBL/GenBank/DDBJ databases">
        <authorList>
            <person name="Haufschild T."/>
            <person name="Kallscheuer N."/>
            <person name="Hammer J."/>
            <person name="Kohn T."/>
            <person name="Kabuu M."/>
            <person name="Jogler M."/>
            <person name="Wohfarth N."/>
            <person name="Heuer A."/>
            <person name="Rohde M."/>
            <person name="van Teeseling M.C.F."/>
            <person name="Jogler C."/>
        </authorList>
    </citation>
    <scope>NUCLEOTIDE SEQUENCE</scope>
    <source>
        <strain evidence="7">Strain 138</strain>
        <strain evidence="8">Strain 318</strain>
    </source>
</reference>
<dbReference type="SUPFAM" id="SSF56112">
    <property type="entry name" value="Protein kinase-like (PK-like)"/>
    <property type="match status" value="1"/>
</dbReference>
<dbReference type="PANTHER" id="PTHR43289:SF6">
    <property type="entry name" value="SERINE_THREONINE-PROTEIN KINASE NEKL-3"/>
    <property type="match status" value="1"/>
</dbReference>
<dbReference type="RefSeq" id="WP_367886143.1">
    <property type="nucleotide sequence ID" value="NZ_CP130612.1"/>
</dbReference>
<keyword evidence="4 5" id="KW-0067">ATP-binding</keyword>
<dbReference type="KEGG" id="pspc:Strain318_002600"/>
<feature type="binding site" evidence="5">
    <location>
        <position position="46"/>
    </location>
    <ligand>
        <name>ATP</name>
        <dbReference type="ChEBI" id="CHEBI:30616"/>
    </ligand>
</feature>
<dbReference type="Gene3D" id="1.25.40.10">
    <property type="entry name" value="Tetratricopeptide repeat domain"/>
    <property type="match status" value="1"/>
</dbReference>
<evidence type="ECO:0000256" key="5">
    <source>
        <dbReference type="PROSITE-ProRule" id="PRU10141"/>
    </source>
</evidence>
<evidence type="ECO:0000256" key="2">
    <source>
        <dbReference type="ARBA" id="ARBA00022741"/>
    </source>
</evidence>
<feature type="domain" description="Protein kinase" evidence="6">
    <location>
        <begin position="17"/>
        <end position="279"/>
    </location>
</feature>
<dbReference type="InterPro" id="IPR017441">
    <property type="entry name" value="Protein_kinase_ATP_BS"/>
</dbReference>
<protein>
    <submittedName>
        <fullName evidence="7">Serine/threonine-protein kinase</fullName>
    </submittedName>
</protein>
<evidence type="ECO:0000313" key="9">
    <source>
        <dbReference type="Proteomes" id="UP001229955"/>
    </source>
</evidence>
<dbReference type="InterPro" id="IPR000719">
    <property type="entry name" value="Prot_kinase_dom"/>
</dbReference>